<evidence type="ECO:0000256" key="4">
    <source>
        <dbReference type="PROSITE-ProRule" id="PRU00335"/>
    </source>
</evidence>
<dbReference type="GO" id="GO:0000976">
    <property type="term" value="F:transcription cis-regulatory region binding"/>
    <property type="evidence" value="ECO:0007669"/>
    <property type="project" value="TreeGrafter"/>
</dbReference>
<evidence type="ECO:0000256" key="2">
    <source>
        <dbReference type="ARBA" id="ARBA00023125"/>
    </source>
</evidence>
<dbReference type="EMBL" id="SIXH01000004">
    <property type="protein sequence ID" value="TBO61489.1"/>
    <property type="molecule type" value="Genomic_DNA"/>
</dbReference>
<feature type="DNA-binding region" description="H-T-H motif" evidence="4">
    <location>
        <begin position="58"/>
        <end position="77"/>
    </location>
</feature>
<dbReference type="Pfam" id="PF00440">
    <property type="entry name" value="TetR_N"/>
    <property type="match status" value="1"/>
</dbReference>
<feature type="domain" description="HTH tetR-type" evidence="6">
    <location>
        <begin position="35"/>
        <end position="95"/>
    </location>
</feature>
<evidence type="ECO:0000256" key="5">
    <source>
        <dbReference type="SAM" id="MobiDB-lite"/>
    </source>
</evidence>
<dbReference type="AlphaFoldDB" id="A0A4Q9I3E5"/>
<keyword evidence="3" id="KW-0804">Transcription</keyword>
<dbReference type="Gene3D" id="1.10.357.10">
    <property type="entry name" value="Tetracycline Repressor, domain 2"/>
    <property type="match status" value="1"/>
</dbReference>
<dbReference type="InterPro" id="IPR009057">
    <property type="entry name" value="Homeodomain-like_sf"/>
</dbReference>
<organism evidence="7 8">
    <name type="scientific">Streptomyces kasugaensis</name>
    <dbReference type="NCBI Taxonomy" id="1946"/>
    <lineage>
        <taxon>Bacteria</taxon>
        <taxon>Bacillati</taxon>
        <taxon>Actinomycetota</taxon>
        <taxon>Actinomycetes</taxon>
        <taxon>Kitasatosporales</taxon>
        <taxon>Streptomycetaceae</taxon>
        <taxon>Streptomyces</taxon>
    </lineage>
</organism>
<dbReference type="InterPro" id="IPR050109">
    <property type="entry name" value="HTH-type_TetR-like_transc_reg"/>
</dbReference>
<proteinExistence type="predicted"/>
<accession>A0A4Q9I3E5</accession>
<keyword evidence="2 4" id="KW-0238">DNA-binding</keyword>
<dbReference type="Proteomes" id="UP000292452">
    <property type="component" value="Unassembled WGS sequence"/>
</dbReference>
<protein>
    <submittedName>
        <fullName evidence="7">TetR/AcrR family transcriptional regulator</fullName>
    </submittedName>
</protein>
<sequence length="230" mass="24870">MYIQVSIGPKYTHGVRSTTPQDAGEAQDRRERRRNATRERLLTAALELFAAQGYAATTYEHIAERADVGRQTAFNHFRRKEDFVTAWVQGRHERLDRQAAADASATGKSAVEALADELRALAELNERDYALAKELHDGGVLHAAFGLGAATPHAILAVVTRGQQRGEIRGDLDPGTLADMVFDGYVTALSRWLSGDGAYSLTEALLTRLAVLAEGFTACGAANSRLSGVS</sequence>
<evidence type="ECO:0000256" key="1">
    <source>
        <dbReference type="ARBA" id="ARBA00023015"/>
    </source>
</evidence>
<name>A0A4Q9I3E5_STRKA</name>
<dbReference type="InterPro" id="IPR001647">
    <property type="entry name" value="HTH_TetR"/>
</dbReference>
<evidence type="ECO:0000313" key="8">
    <source>
        <dbReference type="Proteomes" id="UP000292452"/>
    </source>
</evidence>
<gene>
    <name evidence="7" type="ORF">EYS09_00855</name>
</gene>
<comment type="caution">
    <text evidence="7">The sequence shown here is derived from an EMBL/GenBank/DDBJ whole genome shotgun (WGS) entry which is preliminary data.</text>
</comment>
<keyword evidence="8" id="KW-1185">Reference proteome</keyword>
<dbReference type="GO" id="GO:0003700">
    <property type="term" value="F:DNA-binding transcription factor activity"/>
    <property type="evidence" value="ECO:0007669"/>
    <property type="project" value="TreeGrafter"/>
</dbReference>
<evidence type="ECO:0000313" key="7">
    <source>
        <dbReference type="EMBL" id="TBO61489.1"/>
    </source>
</evidence>
<dbReference type="PROSITE" id="PS50977">
    <property type="entry name" value="HTH_TETR_2"/>
    <property type="match status" value="1"/>
</dbReference>
<dbReference type="SUPFAM" id="SSF46689">
    <property type="entry name" value="Homeodomain-like"/>
    <property type="match status" value="1"/>
</dbReference>
<evidence type="ECO:0000259" key="6">
    <source>
        <dbReference type="PROSITE" id="PS50977"/>
    </source>
</evidence>
<dbReference type="PRINTS" id="PR00455">
    <property type="entry name" value="HTHTETR"/>
</dbReference>
<feature type="region of interest" description="Disordered" evidence="5">
    <location>
        <begin position="1"/>
        <end position="34"/>
    </location>
</feature>
<dbReference type="PANTHER" id="PTHR30055">
    <property type="entry name" value="HTH-TYPE TRANSCRIPTIONAL REGULATOR RUTR"/>
    <property type="match status" value="1"/>
</dbReference>
<dbReference type="SUPFAM" id="SSF48498">
    <property type="entry name" value="Tetracyclin repressor-like, C-terminal domain"/>
    <property type="match status" value="1"/>
</dbReference>
<keyword evidence="1" id="KW-0805">Transcription regulation</keyword>
<reference evidence="7 8" key="1">
    <citation type="submission" date="2019-02" db="EMBL/GenBank/DDBJ databases">
        <title>Draft Genome Sequence of Streptomyces sp. AM-2504, identified by 16S rRNA comparative analysis as a Streptomyces Kasugaensis strain.</title>
        <authorList>
            <person name="Napolioni V."/>
            <person name="Giuliodori A.M."/>
            <person name="Spurio R."/>
            <person name="Fabbretti A."/>
        </authorList>
    </citation>
    <scope>NUCLEOTIDE SEQUENCE [LARGE SCALE GENOMIC DNA]</scope>
    <source>
        <strain evidence="7 8">AM-2504</strain>
    </source>
</reference>
<dbReference type="PANTHER" id="PTHR30055:SF238">
    <property type="entry name" value="MYCOFACTOCIN BIOSYNTHESIS TRANSCRIPTIONAL REGULATOR MFTR-RELATED"/>
    <property type="match status" value="1"/>
</dbReference>
<dbReference type="InterPro" id="IPR036271">
    <property type="entry name" value="Tet_transcr_reg_TetR-rel_C_sf"/>
</dbReference>
<evidence type="ECO:0000256" key="3">
    <source>
        <dbReference type="ARBA" id="ARBA00023163"/>
    </source>
</evidence>